<proteinExistence type="predicted"/>
<gene>
    <name evidence="2" type="ORF">ACFQE9_03650</name>
</gene>
<dbReference type="Proteomes" id="UP001596296">
    <property type="component" value="Unassembled WGS sequence"/>
</dbReference>
<evidence type="ECO:0000313" key="2">
    <source>
        <dbReference type="EMBL" id="MFC6891714.1"/>
    </source>
</evidence>
<dbReference type="InterPro" id="IPR058416">
    <property type="entry name" value="DUF8103"/>
</dbReference>
<dbReference type="RefSeq" id="WP_379740476.1">
    <property type="nucleotide sequence ID" value="NZ_JBHSVN010000001.1"/>
</dbReference>
<accession>A0ABD5UQF5</accession>
<protein>
    <recommendedName>
        <fullName evidence="1">DUF8103 domain-containing protein</fullName>
    </recommendedName>
</protein>
<dbReference type="Pfam" id="PF26405">
    <property type="entry name" value="DUF8103"/>
    <property type="match status" value="1"/>
</dbReference>
<evidence type="ECO:0000259" key="1">
    <source>
        <dbReference type="Pfam" id="PF26405"/>
    </source>
</evidence>
<keyword evidence="3" id="KW-1185">Reference proteome</keyword>
<reference evidence="2 3" key="1">
    <citation type="journal article" date="2019" name="Int. J. Syst. Evol. Microbiol.">
        <title>The Global Catalogue of Microorganisms (GCM) 10K type strain sequencing project: providing services to taxonomists for standard genome sequencing and annotation.</title>
        <authorList>
            <consortium name="The Broad Institute Genomics Platform"/>
            <consortium name="The Broad Institute Genome Sequencing Center for Infectious Disease"/>
            <person name="Wu L."/>
            <person name="Ma J."/>
        </authorList>
    </citation>
    <scope>NUCLEOTIDE SEQUENCE [LARGE SCALE GENOMIC DNA]</scope>
    <source>
        <strain evidence="2 3">SKJ47</strain>
    </source>
</reference>
<comment type="caution">
    <text evidence="2">The sequence shown here is derived from an EMBL/GenBank/DDBJ whole genome shotgun (WGS) entry which is preliminary data.</text>
</comment>
<feature type="domain" description="DUF8103" evidence="1">
    <location>
        <begin position="3"/>
        <end position="74"/>
    </location>
</feature>
<name>A0ABD5UQF5_9EURY</name>
<sequence>MSPDEPSEIDWTVVKAIIDAQSHANTSLEQYLLYVTHDEFDLNHEEIETCLEDAIHGHERAIDDLRTAKATLNGEDCEDYEARETPEDR</sequence>
<organism evidence="2 3">
    <name type="scientific">Halopenitus salinus</name>
    <dbReference type="NCBI Taxonomy" id="1198295"/>
    <lineage>
        <taxon>Archaea</taxon>
        <taxon>Methanobacteriati</taxon>
        <taxon>Methanobacteriota</taxon>
        <taxon>Stenosarchaea group</taxon>
        <taxon>Halobacteria</taxon>
        <taxon>Halobacteriales</taxon>
        <taxon>Haloferacaceae</taxon>
        <taxon>Halopenitus</taxon>
    </lineage>
</organism>
<evidence type="ECO:0000313" key="3">
    <source>
        <dbReference type="Proteomes" id="UP001596296"/>
    </source>
</evidence>
<dbReference type="AlphaFoldDB" id="A0ABD5UQF5"/>
<dbReference type="EMBL" id="JBHSXL010000003">
    <property type="protein sequence ID" value="MFC6891714.1"/>
    <property type="molecule type" value="Genomic_DNA"/>
</dbReference>